<dbReference type="Proteomes" id="UP000683507">
    <property type="component" value="Chromosome"/>
</dbReference>
<gene>
    <name evidence="1" type="ORF">CRYO30217_00535</name>
</gene>
<organism evidence="1 2">
    <name type="scientific">Parvicella tangerina</name>
    <dbReference type="NCBI Taxonomy" id="2829795"/>
    <lineage>
        <taxon>Bacteria</taxon>
        <taxon>Pseudomonadati</taxon>
        <taxon>Bacteroidota</taxon>
        <taxon>Flavobacteriia</taxon>
        <taxon>Flavobacteriales</taxon>
        <taxon>Parvicellaceae</taxon>
        <taxon>Parvicella</taxon>
    </lineage>
</organism>
<dbReference type="EMBL" id="OU015584">
    <property type="protein sequence ID" value="CAG5077987.1"/>
    <property type="molecule type" value="Genomic_DNA"/>
</dbReference>
<sequence>MKINTSYIIYVLLSLFLIISCSSEEETNGSESEKEEKVEEEKEIVEKVIDEFFSMLLSKEFEEAKVFVNKASYSAVSFLEKTSEEFKSVQLSVIDSCEINDNKAKCLCEFSYFGGEKFEQEVLLEKYDEEWLIDFQLGITFKDIFHYNYGRKTNVKWEDVEQQPLDSLARHGVVDILETLVSGEVKIGFSDANLISEVDQNYEGNANYGSSETIVGDLFITTNYSFYDDRLESCYVEIVSATADPAVCVYAKGIAQVIVESLGRPFNVPENEVDELRKIVESRWFIKGYNELLTVKFDQSYISLSISEIP</sequence>
<evidence type="ECO:0000313" key="1">
    <source>
        <dbReference type="EMBL" id="CAG5077987.1"/>
    </source>
</evidence>
<proteinExistence type="predicted"/>
<protein>
    <submittedName>
        <fullName evidence="1">Uncharacterized protein</fullName>
    </submittedName>
</protein>
<dbReference type="AlphaFoldDB" id="A0A916N902"/>
<keyword evidence="2" id="KW-1185">Reference proteome</keyword>
<dbReference type="KEGG" id="ptan:CRYO30217_00535"/>
<accession>A0A916N902</accession>
<dbReference type="RefSeq" id="WP_258540766.1">
    <property type="nucleotide sequence ID" value="NZ_OU015584.1"/>
</dbReference>
<evidence type="ECO:0000313" key="2">
    <source>
        <dbReference type="Proteomes" id="UP000683507"/>
    </source>
</evidence>
<reference evidence="1" key="1">
    <citation type="submission" date="2021-04" db="EMBL/GenBank/DDBJ databases">
        <authorList>
            <person name="Rodrigo-Torres L."/>
            <person name="Arahal R. D."/>
            <person name="Lucena T."/>
        </authorList>
    </citation>
    <scope>NUCLEOTIDE SEQUENCE</scope>
    <source>
        <strain evidence="1">AS29M-1</strain>
    </source>
</reference>
<name>A0A916N902_9FLAO</name>